<dbReference type="Pfam" id="PF04463">
    <property type="entry name" value="2-thiour_desulf"/>
    <property type="match status" value="1"/>
</dbReference>
<evidence type="ECO:0000259" key="1">
    <source>
        <dbReference type="Pfam" id="PF08349"/>
    </source>
</evidence>
<dbReference type="PANTHER" id="PTHR30087">
    <property type="entry name" value="INNER MEMBRANE PROTEIN"/>
    <property type="match status" value="1"/>
</dbReference>
<organism evidence="2 3">
    <name type="scientific">Isachenkonia alkalipeptolytica</name>
    <dbReference type="NCBI Taxonomy" id="2565777"/>
    <lineage>
        <taxon>Bacteria</taxon>
        <taxon>Bacillati</taxon>
        <taxon>Bacillota</taxon>
        <taxon>Clostridia</taxon>
        <taxon>Eubacteriales</taxon>
        <taxon>Clostridiaceae</taxon>
        <taxon>Isachenkonia</taxon>
    </lineage>
</organism>
<evidence type="ECO:0000313" key="2">
    <source>
        <dbReference type="EMBL" id="NBG88366.1"/>
    </source>
</evidence>
<dbReference type="Proteomes" id="UP000449710">
    <property type="component" value="Unassembled WGS sequence"/>
</dbReference>
<dbReference type="AlphaFoldDB" id="A0AA43XL36"/>
<proteinExistence type="predicted"/>
<feature type="domain" description="DUF1722" evidence="1">
    <location>
        <begin position="192"/>
        <end position="308"/>
    </location>
</feature>
<name>A0AA43XL36_9CLOT</name>
<dbReference type="InterPro" id="IPR017087">
    <property type="entry name" value="UCP037004"/>
</dbReference>
<dbReference type="EMBL" id="SUMG01000007">
    <property type="protein sequence ID" value="NBG88366.1"/>
    <property type="molecule type" value="Genomic_DNA"/>
</dbReference>
<dbReference type="InterPro" id="IPR013560">
    <property type="entry name" value="DUF1722"/>
</dbReference>
<dbReference type="PANTHER" id="PTHR30087:SF0">
    <property type="entry name" value="INNER MEMBRANE PROTEIN"/>
    <property type="match status" value="1"/>
</dbReference>
<sequence length="317" mass="36953">MLMTQIKVGVSTCLLGQEVRYDGQHKLDRFVRDVLGEYFDYVPVCPEVECGLPTPREAMRLVGDVENPRLVTNKTHMDHTERMLEYTKNKLEKLEEENLHGFIFKKDSPSSGLYRVKVYNDKGVGEKKGSGLFAGAFVKHFPNIPVEEEGRLNDPHLRENFIVRVFAHHRWKEFLAGEPSLGDLVEFHTREKLLLMAHSVEHYRSLGKLTAQAGDLPREELFSKFEELFLEALTFHATVKKNTNVLHHILGYFKEDISAWEKQEVLGLVDRYHEKQVPLIVPMTLLNHFINKYDKTYLKKQRYLNPHPKELMLRNKV</sequence>
<keyword evidence="3" id="KW-1185">Reference proteome</keyword>
<gene>
    <name evidence="2" type="ORF">ISALK_07605</name>
</gene>
<reference evidence="2 3" key="1">
    <citation type="submission" date="2019-04" db="EMBL/GenBank/DDBJ databases">
        <title>Isachenkonia alkalipeptolytica gen. nov. sp. nov. a new anaerobic, alkiliphilic organothrophic bacterium capable to reduce synthesized ferrihydrite isolated from a soda lake.</title>
        <authorList>
            <person name="Toshchakov S.V."/>
            <person name="Zavarzina D.G."/>
            <person name="Zhilina T.N."/>
            <person name="Kostrikina N.A."/>
            <person name="Kublanov I.V."/>
        </authorList>
    </citation>
    <scope>NUCLEOTIDE SEQUENCE [LARGE SCALE GENOMIC DNA]</scope>
    <source>
        <strain evidence="2 3">Z-1701</strain>
    </source>
</reference>
<accession>A0AA43XL36</accession>
<dbReference type="InterPro" id="IPR007553">
    <property type="entry name" value="2-thiour_desulf"/>
</dbReference>
<dbReference type="PIRSF" id="PIRSF037004">
    <property type="entry name" value="UCP037004"/>
    <property type="match status" value="1"/>
</dbReference>
<comment type="caution">
    <text evidence="2">The sequence shown here is derived from an EMBL/GenBank/DDBJ whole genome shotgun (WGS) entry which is preliminary data.</text>
</comment>
<protein>
    <submittedName>
        <fullName evidence="2">DUF1722 domain-containing protein</fullName>
    </submittedName>
</protein>
<dbReference type="Pfam" id="PF08349">
    <property type="entry name" value="DUF1722"/>
    <property type="match status" value="1"/>
</dbReference>
<evidence type="ECO:0000313" key="3">
    <source>
        <dbReference type="Proteomes" id="UP000449710"/>
    </source>
</evidence>